<dbReference type="Gene3D" id="3.30.530.20">
    <property type="match status" value="1"/>
</dbReference>
<gene>
    <name evidence="4" type="ORF">H074_20372</name>
</gene>
<keyword evidence="5" id="KW-1185">Reference proteome</keyword>
<evidence type="ECO:0000256" key="2">
    <source>
        <dbReference type="SAM" id="MobiDB-lite"/>
    </source>
</evidence>
<evidence type="ECO:0000256" key="1">
    <source>
        <dbReference type="ARBA" id="ARBA00006817"/>
    </source>
</evidence>
<evidence type="ECO:0000313" key="4">
    <source>
        <dbReference type="EMBL" id="EME57583.1"/>
    </source>
</evidence>
<dbReference type="EMBL" id="AOHO01000058">
    <property type="protein sequence ID" value="EME57583.1"/>
    <property type="molecule type" value="Genomic_DNA"/>
</dbReference>
<dbReference type="RefSeq" id="WP_007031924.1">
    <property type="nucleotide sequence ID" value="NZ_AOHO01000058.1"/>
</dbReference>
<dbReference type="Gene3D" id="2.120.10.30">
    <property type="entry name" value="TolB, C-terminal domain"/>
    <property type="match status" value="1"/>
</dbReference>
<feature type="domain" description="Activator of Hsp90 ATPase homologue 1/2-like C-terminal" evidence="3">
    <location>
        <begin position="16"/>
        <end position="140"/>
    </location>
</feature>
<dbReference type="InterPro" id="IPR011042">
    <property type="entry name" value="6-blade_b-propeller_TolB-like"/>
</dbReference>
<feature type="compositionally biased region" description="Basic residues" evidence="2">
    <location>
        <begin position="400"/>
        <end position="414"/>
    </location>
</feature>
<reference evidence="4 5" key="1">
    <citation type="journal article" date="2013" name="Genome Announc.">
        <title>Draft Genome Sequence of Amycolatopsis decaplanina Strain DSM 44594T.</title>
        <authorList>
            <person name="Kaur N."/>
            <person name="Kumar S."/>
            <person name="Bala M."/>
            <person name="Raghava G.P."/>
            <person name="Mayilraj S."/>
        </authorList>
    </citation>
    <scope>NUCLEOTIDE SEQUENCE [LARGE SCALE GENOMIC DNA]</scope>
    <source>
        <strain evidence="4 5">DSM 44594</strain>
    </source>
</reference>
<dbReference type="AlphaFoldDB" id="M2Z9I6"/>
<dbReference type="Pfam" id="PF08327">
    <property type="entry name" value="AHSA1"/>
    <property type="match status" value="1"/>
</dbReference>
<dbReference type="InterPro" id="IPR013538">
    <property type="entry name" value="ASHA1/2-like_C"/>
</dbReference>
<evidence type="ECO:0000313" key="5">
    <source>
        <dbReference type="Proteomes" id="UP000054226"/>
    </source>
</evidence>
<accession>M2Z9I6</accession>
<dbReference type="PATRIC" id="fig|1284240.4.peg.4133"/>
<dbReference type="SUPFAM" id="SSF69304">
    <property type="entry name" value="Tricorn protease N-terminal domain"/>
    <property type="match status" value="1"/>
</dbReference>
<comment type="caution">
    <text evidence="4">The sequence shown here is derived from an EMBL/GenBank/DDBJ whole genome shotgun (WGS) entry which is preliminary data.</text>
</comment>
<comment type="similarity">
    <text evidence="1">Belongs to the AHA1 family.</text>
</comment>
<name>M2Z9I6_9PSEU</name>
<dbReference type="InterPro" id="IPR023393">
    <property type="entry name" value="START-like_dom_sf"/>
</dbReference>
<protein>
    <submittedName>
        <fullName evidence="4">Activator of HSP90 ATPase</fullName>
    </submittedName>
</protein>
<sequence>MTVKHATFTLERVYPVPPDRVFAAWADPAAKAGWITVPGGGHSLDFRVGGRETISGPAGGKRMVFDARYEDIAENERIVYAGTLSADDVLATVSVTTVLFEAEGDGTRLTLIEQGTFLDGHEEPSWREQGTGNWLDDLGKFFLQYEHMLTAELIVDHHVPSEPALSPDGLRIAYQVETVTKGVPEIWLADSGGEPRKLAEGTSPKWLSDSLYFLRDGQVHTVDGPLFAWESEITGFVPMRDRIVFIAEDETPVADIWVWSESLRPARLRSFDPKTGEITTLIEDHVVEVAGRQDGKALAVLTWPTPELDPGGLEPRLSLLDLETGERRDLGKTSFEVTSPVWWRDGDSWHIAYLATLGRVGGRGGLRCSRGNGGASEPDTGIGLSAQARAGRVRPSADARRRRARHRPSSARVR</sequence>
<feature type="region of interest" description="Disordered" evidence="2">
    <location>
        <begin position="370"/>
        <end position="414"/>
    </location>
</feature>
<dbReference type="SUPFAM" id="SSF55961">
    <property type="entry name" value="Bet v1-like"/>
    <property type="match status" value="1"/>
</dbReference>
<dbReference type="Proteomes" id="UP000054226">
    <property type="component" value="Unassembled WGS sequence"/>
</dbReference>
<evidence type="ECO:0000259" key="3">
    <source>
        <dbReference type="Pfam" id="PF08327"/>
    </source>
</evidence>
<proteinExistence type="inferred from homology"/>
<organism evidence="4 5">
    <name type="scientific">Amycolatopsis decaplanina DSM 44594</name>
    <dbReference type="NCBI Taxonomy" id="1284240"/>
    <lineage>
        <taxon>Bacteria</taxon>
        <taxon>Bacillati</taxon>
        <taxon>Actinomycetota</taxon>
        <taxon>Actinomycetes</taxon>
        <taxon>Pseudonocardiales</taxon>
        <taxon>Pseudonocardiaceae</taxon>
        <taxon>Amycolatopsis</taxon>
    </lineage>
</organism>